<name>A0A452I5Y1_9SAUR</name>
<reference evidence="1" key="2">
    <citation type="submission" date="2025-08" db="UniProtKB">
        <authorList>
            <consortium name="Ensembl"/>
        </authorList>
    </citation>
    <scope>IDENTIFICATION</scope>
</reference>
<evidence type="ECO:0000313" key="1">
    <source>
        <dbReference type="Ensembl" id="ENSGAGP00000022984.1"/>
    </source>
</evidence>
<dbReference type="AlphaFoldDB" id="A0A452I5Y1"/>
<proteinExistence type="predicted"/>
<evidence type="ECO:0000313" key="2">
    <source>
        <dbReference type="Proteomes" id="UP000291020"/>
    </source>
</evidence>
<dbReference type="Ensembl" id="ENSGAGT00000026190.1">
    <property type="protein sequence ID" value="ENSGAGP00000022984.1"/>
    <property type="gene ID" value="ENSGAGG00000016857.1"/>
</dbReference>
<reference evidence="1" key="3">
    <citation type="submission" date="2025-09" db="UniProtKB">
        <authorList>
            <consortium name="Ensembl"/>
        </authorList>
    </citation>
    <scope>IDENTIFICATION</scope>
</reference>
<dbReference type="Proteomes" id="UP000291020">
    <property type="component" value="Unassembled WGS sequence"/>
</dbReference>
<protein>
    <submittedName>
        <fullName evidence="1">Uncharacterized protein</fullName>
    </submittedName>
</protein>
<reference evidence="2" key="1">
    <citation type="journal article" date="2017" name="PLoS ONE">
        <title>The Agassiz's desert tortoise genome provides a resource for the conservation of a threatened species.</title>
        <authorList>
            <person name="Tollis M."/>
            <person name="DeNardo D.F."/>
            <person name="Cornelius J.A."/>
            <person name="Dolby G.A."/>
            <person name="Edwards T."/>
            <person name="Henen B.T."/>
            <person name="Karl A.E."/>
            <person name="Murphy R.W."/>
            <person name="Kusumi K."/>
        </authorList>
    </citation>
    <scope>NUCLEOTIDE SEQUENCE [LARGE SCALE GENOMIC DNA]</scope>
</reference>
<keyword evidence="2" id="KW-1185">Reference proteome</keyword>
<organism evidence="1 2">
    <name type="scientific">Gopherus agassizii</name>
    <name type="common">Agassiz's desert tortoise</name>
    <dbReference type="NCBI Taxonomy" id="38772"/>
    <lineage>
        <taxon>Eukaryota</taxon>
        <taxon>Metazoa</taxon>
        <taxon>Chordata</taxon>
        <taxon>Craniata</taxon>
        <taxon>Vertebrata</taxon>
        <taxon>Euteleostomi</taxon>
        <taxon>Archelosauria</taxon>
        <taxon>Testudinata</taxon>
        <taxon>Testudines</taxon>
        <taxon>Cryptodira</taxon>
        <taxon>Durocryptodira</taxon>
        <taxon>Testudinoidea</taxon>
        <taxon>Testudinidae</taxon>
        <taxon>Gopherus</taxon>
    </lineage>
</organism>
<accession>A0A452I5Y1</accession>
<sequence length="140" mass="15408">PRDMANVKPDALCTVGTEPGLRAVKLYHLCVSSILGPARGQSSLQHNLEQPQDFLYPTSKSPAPHCTKRDSKSPLSHQGFPFCGANSTMHRSWSFMAPLHRLLFTFCINSDNAKITLCCPFHGKISKCFMDGESEAKNGN</sequence>